<protein>
    <submittedName>
        <fullName evidence="4">Bacterioferritin</fullName>
    </submittedName>
</protein>
<dbReference type="CDD" id="cd07908">
    <property type="entry name" value="Mn_catalase_like"/>
    <property type="match status" value="1"/>
</dbReference>
<dbReference type="GO" id="GO:0004322">
    <property type="term" value="F:ferroxidase activity"/>
    <property type="evidence" value="ECO:0007669"/>
    <property type="project" value="TreeGrafter"/>
</dbReference>
<dbReference type="EMBL" id="FN538970">
    <property type="protein sequence ID" value="CBA65223.1"/>
    <property type="molecule type" value="Genomic_DNA"/>
</dbReference>
<evidence type="ECO:0000313" key="5">
    <source>
        <dbReference type="Proteomes" id="UP000002068"/>
    </source>
</evidence>
<dbReference type="Proteomes" id="UP000002068">
    <property type="component" value="Chromosome"/>
</dbReference>
<dbReference type="GO" id="GO:0020037">
    <property type="term" value="F:heme binding"/>
    <property type="evidence" value="ECO:0007669"/>
    <property type="project" value="TreeGrafter"/>
</dbReference>
<dbReference type="Pfam" id="PF00210">
    <property type="entry name" value="Ferritin"/>
    <property type="match status" value="1"/>
</dbReference>
<evidence type="ECO:0000313" key="4">
    <source>
        <dbReference type="EMBL" id="CBA65223.1"/>
    </source>
</evidence>
<dbReference type="GO" id="GO:0005829">
    <property type="term" value="C:cytosol"/>
    <property type="evidence" value="ECO:0007669"/>
    <property type="project" value="TreeGrafter"/>
</dbReference>
<evidence type="ECO:0000256" key="1">
    <source>
        <dbReference type="ARBA" id="ARBA00022434"/>
    </source>
</evidence>
<dbReference type="SUPFAM" id="SSF47240">
    <property type="entry name" value="Ferritin-like"/>
    <property type="match status" value="1"/>
</dbReference>
<keyword evidence="1" id="KW-0409">Iron storage</keyword>
<evidence type="ECO:0000256" key="2">
    <source>
        <dbReference type="ARBA" id="ARBA00023004"/>
    </source>
</evidence>
<feature type="domain" description="Ferritin/DPS" evidence="3">
    <location>
        <begin position="43"/>
        <end position="174"/>
    </location>
</feature>
<sequence length="177" mass="20548">MSDAHYDMHKRNGYSSDEPYPEIKVLGLNKYYAELLMDDYAGVSSEFTSVNQYLYHNFDLDETHRELSEMWINISITEMLHMEILAKTIRLLGGNPVYRGSTSSCGAYWNGGFVCYGNSICNRLKLDLHLEHVAINNYYKDISLIEDPYIKAILNRIILDEKLHVSLFEKAIEKYCK</sequence>
<keyword evidence="2" id="KW-0408">Iron</keyword>
<dbReference type="InterPro" id="IPR008331">
    <property type="entry name" value="Ferritin_DPS_dom"/>
</dbReference>
<dbReference type="PANTHER" id="PTHR30295">
    <property type="entry name" value="BACTERIOFERRITIN"/>
    <property type="match status" value="1"/>
</dbReference>
<dbReference type="PANTHER" id="PTHR30295:SF0">
    <property type="entry name" value="BACTERIOFERRITIN"/>
    <property type="match status" value="1"/>
</dbReference>
<dbReference type="Gene3D" id="1.20.1260.10">
    <property type="match status" value="2"/>
</dbReference>
<dbReference type="GO" id="GO:0008199">
    <property type="term" value="F:ferric iron binding"/>
    <property type="evidence" value="ECO:0007669"/>
    <property type="project" value="InterPro"/>
</dbReference>
<dbReference type="InterPro" id="IPR009078">
    <property type="entry name" value="Ferritin-like_SF"/>
</dbReference>
<name>A0A0H3NEU7_CLODC</name>
<reference evidence="4 5" key="1">
    <citation type="journal article" date="2009" name="Genome Biol.">
        <title>Comparative genome and phenotypic analysis of Clostridium difficile 027 strains provides insight into the evolution of a hypervirulent bacterium.</title>
        <authorList>
            <person name="Stabler R.A."/>
            <person name="He M."/>
            <person name="Dawson L."/>
            <person name="Martin M."/>
            <person name="Valiente E."/>
            <person name="Corton C."/>
            <person name="Lawley T.D."/>
            <person name="Sebaihia M."/>
            <person name="Quail M.A."/>
            <person name="Rose G."/>
            <person name="Gerding D.N."/>
            <person name="Gibert M."/>
            <person name="Popoff M.R."/>
            <person name="Parkhill J."/>
            <person name="Dougan G."/>
            <person name="Wren B.W."/>
        </authorList>
    </citation>
    <scope>NUCLEOTIDE SEQUENCE [LARGE SCALE GENOMIC DNA]</scope>
    <source>
        <strain evidence="4 5">CD196</strain>
    </source>
</reference>
<dbReference type="AlphaFoldDB" id="A0A0H3NEU7"/>
<proteinExistence type="predicted"/>
<dbReference type="KEGG" id="cdc:CD196_2709"/>
<dbReference type="InterPro" id="IPR012347">
    <property type="entry name" value="Ferritin-like"/>
</dbReference>
<evidence type="ECO:0000259" key="3">
    <source>
        <dbReference type="Pfam" id="PF00210"/>
    </source>
</evidence>
<dbReference type="GO" id="GO:0006879">
    <property type="term" value="P:intracellular iron ion homeostasis"/>
    <property type="evidence" value="ECO:0007669"/>
    <property type="project" value="UniProtKB-KW"/>
</dbReference>
<dbReference type="HOGENOM" id="CLU_102478_1_0_9"/>
<accession>A0A0H3NEU7</accession>
<gene>
    <name evidence="4" type="ordered locus">CD196_2709</name>
</gene>
<dbReference type="RefSeq" id="WP_009891170.1">
    <property type="nucleotide sequence ID" value="NC_013315.1"/>
</dbReference>
<organism evidence="4 5">
    <name type="scientific">Clostridioides difficile (strain CD196)</name>
    <name type="common">Peptoclostridium difficile</name>
    <dbReference type="NCBI Taxonomy" id="645462"/>
    <lineage>
        <taxon>Bacteria</taxon>
        <taxon>Bacillati</taxon>
        <taxon>Bacillota</taxon>
        <taxon>Clostridia</taxon>
        <taxon>Peptostreptococcales</taxon>
        <taxon>Peptostreptococcaceae</taxon>
        <taxon>Clostridioides</taxon>
    </lineage>
</organism>